<dbReference type="GO" id="GO:0016787">
    <property type="term" value="F:hydrolase activity"/>
    <property type="evidence" value="ECO:0007669"/>
    <property type="project" value="UniProtKB-KW"/>
</dbReference>
<keyword evidence="4" id="KW-1185">Reference proteome</keyword>
<evidence type="ECO:0000313" key="4">
    <source>
        <dbReference type="Proteomes" id="UP001597526"/>
    </source>
</evidence>
<dbReference type="Proteomes" id="UP001597526">
    <property type="component" value="Unassembled WGS sequence"/>
</dbReference>
<dbReference type="PANTHER" id="PTHR46825:SF9">
    <property type="entry name" value="BETA-LACTAMASE-RELATED DOMAIN-CONTAINING PROTEIN"/>
    <property type="match status" value="1"/>
</dbReference>
<keyword evidence="1" id="KW-0812">Transmembrane</keyword>
<evidence type="ECO:0000259" key="2">
    <source>
        <dbReference type="Pfam" id="PF00144"/>
    </source>
</evidence>
<comment type="caution">
    <text evidence="3">The sequence shown here is derived from an EMBL/GenBank/DDBJ whole genome shotgun (WGS) entry which is preliminary data.</text>
</comment>
<dbReference type="Gene3D" id="3.40.710.10">
    <property type="entry name" value="DD-peptidase/beta-lactamase superfamily"/>
    <property type="match status" value="1"/>
</dbReference>
<feature type="transmembrane region" description="Helical" evidence="1">
    <location>
        <begin position="479"/>
        <end position="504"/>
    </location>
</feature>
<proteinExistence type="predicted"/>
<dbReference type="InterPro" id="IPR001466">
    <property type="entry name" value="Beta-lactam-related"/>
</dbReference>
<gene>
    <name evidence="3" type="ORF">ACFSQJ_10995</name>
</gene>
<dbReference type="InterPro" id="IPR012338">
    <property type="entry name" value="Beta-lactam/transpept-like"/>
</dbReference>
<reference evidence="4" key="1">
    <citation type="journal article" date="2019" name="Int. J. Syst. Evol. Microbiol.">
        <title>The Global Catalogue of Microorganisms (GCM) 10K type strain sequencing project: providing services to taxonomists for standard genome sequencing and annotation.</title>
        <authorList>
            <consortium name="The Broad Institute Genomics Platform"/>
            <consortium name="The Broad Institute Genome Sequencing Center for Infectious Disease"/>
            <person name="Wu L."/>
            <person name="Ma J."/>
        </authorList>
    </citation>
    <scope>NUCLEOTIDE SEQUENCE [LARGE SCALE GENOMIC DNA]</scope>
    <source>
        <strain evidence="4">KCTC 52368</strain>
    </source>
</reference>
<dbReference type="Pfam" id="PF00144">
    <property type="entry name" value="Beta-lactamase"/>
    <property type="match status" value="1"/>
</dbReference>
<feature type="domain" description="Beta-lactamase-related" evidence="2">
    <location>
        <begin position="38"/>
        <end position="355"/>
    </location>
</feature>
<keyword evidence="1" id="KW-1133">Transmembrane helix</keyword>
<evidence type="ECO:0000313" key="3">
    <source>
        <dbReference type="EMBL" id="MFD2587459.1"/>
    </source>
</evidence>
<dbReference type="EC" id="3.-.-.-" evidence="3"/>
<accession>A0ABW5MWG0</accession>
<name>A0ABW5MWG0_9FLAO</name>
<dbReference type="EMBL" id="JBHULB010000014">
    <property type="protein sequence ID" value="MFD2587459.1"/>
    <property type="molecule type" value="Genomic_DNA"/>
</dbReference>
<feature type="transmembrane region" description="Helical" evidence="1">
    <location>
        <begin position="586"/>
        <end position="608"/>
    </location>
</feature>
<dbReference type="RefSeq" id="WP_377766997.1">
    <property type="nucleotide sequence ID" value="NZ_JBHULB010000014.1"/>
</dbReference>
<keyword evidence="1" id="KW-0472">Membrane</keyword>
<dbReference type="SUPFAM" id="SSF56601">
    <property type="entry name" value="beta-lactamase/transpeptidase-like"/>
    <property type="match status" value="1"/>
</dbReference>
<dbReference type="InterPro" id="IPR050491">
    <property type="entry name" value="AmpC-like"/>
</dbReference>
<evidence type="ECO:0000256" key="1">
    <source>
        <dbReference type="SAM" id="Phobius"/>
    </source>
</evidence>
<feature type="transmembrane region" description="Helical" evidence="1">
    <location>
        <begin position="556"/>
        <end position="574"/>
    </location>
</feature>
<keyword evidence="3" id="KW-0378">Hydrolase</keyword>
<feature type="transmembrane region" description="Helical" evidence="1">
    <location>
        <begin position="516"/>
        <end position="536"/>
    </location>
</feature>
<organism evidence="3 4">
    <name type="scientific">Croceitalea marina</name>
    <dbReference type="NCBI Taxonomy" id="1775166"/>
    <lineage>
        <taxon>Bacteria</taxon>
        <taxon>Pseudomonadati</taxon>
        <taxon>Bacteroidota</taxon>
        <taxon>Flavobacteriia</taxon>
        <taxon>Flavobacteriales</taxon>
        <taxon>Flavobacteriaceae</taxon>
        <taxon>Croceitalea</taxon>
    </lineage>
</organism>
<protein>
    <submittedName>
        <fullName evidence="3">Serine hydrolase domain-containing protein</fullName>
        <ecNumber evidence="3">3.-.-.-</ecNumber>
    </submittedName>
</protein>
<sequence>MKKSFTIIITLIAIVLGSTNSFGQGKTEILLDSLESYIEKKLIPGAMIGIVTADSTIFVGGIGYADIQKKEKVTEKHLFRQGSISKSFTAMGLYKLLGDSPYDLSTPIIEIDKNIPFTNKWKDKSPVRVSHLLEHTSGFEDFHLHAMYNTKYNTLPDIINLVNDHRNSLHSRWMPGTKKAYANPNYILAGHLIEKISNNSFTEYVDRNILKPIGMRSSGYFFNKPEDKLFAQGYQRNGKILNPIEFATINGSPAGDFCANAVDMAAYLQHMIKRDTSVFSKEEFERIESPKTSIAAKNGLIVGYGLGNYSIWKNGFLFHGHGGQIDGFTSRYVYSRDAGIGVAVAINRNGNANEIVDEILEQVLSTVNKMNENRKIVPIPDSMKDEFSGFYEFKSPKSKLTTFPDDMLAGLKLDFQKEKVITRTLLGKSKDTLYYAGKNQFYLNDDGVPSVLLIAKNSENKVLWINDNYTVRQSWLKRIFLFFGILLSVVLVLAFTLSSLIWLIRNGFRKNKKSPVNQLTIFGVGVSFILIFVGFGTTASNLKSFSGIDFPSVLTYLSSFTFVIMSVFSIYRCFKLTGSKVFNGLYILTSIGALSLAWYLWSIGFIGLKMWNY</sequence>
<dbReference type="PANTHER" id="PTHR46825">
    <property type="entry name" value="D-ALANYL-D-ALANINE-CARBOXYPEPTIDASE/ENDOPEPTIDASE AMPH"/>
    <property type="match status" value="1"/>
</dbReference>